<dbReference type="PROSITE" id="PS00912">
    <property type="entry name" value="DHODEHASE_2"/>
    <property type="match status" value="1"/>
</dbReference>
<dbReference type="GO" id="GO:0044205">
    <property type="term" value="P:'de novo' UMP biosynthetic process"/>
    <property type="evidence" value="ECO:0007669"/>
    <property type="project" value="UniProtKB-UniPathway"/>
</dbReference>
<evidence type="ECO:0000256" key="6">
    <source>
        <dbReference type="ARBA" id="ARBA00023002"/>
    </source>
</evidence>
<dbReference type="InterPro" id="IPR001295">
    <property type="entry name" value="Dihydroorotate_DH_CS"/>
</dbReference>
<dbReference type="GO" id="GO:0004152">
    <property type="term" value="F:dihydroorotate dehydrogenase activity"/>
    <property type="evidence" value="ECO:0007669"/>
    <property type="project" value="UniProtKB-ARBA"/>
</dbReference>
<evidence type="ECO:0000256" key="4">
    <source>
        <dbReference type="ARBA" id="ARBA00022643"/>
    </source>
</evidence>
<dbReference type="InterPro" id="IPR050074">
    <property type="entry name" value="DHO_dehydrogenase"/>
</dbReference>
<dbReference type="GO" id="GO:0005737">
    <property type="term" value="C:cytoplasm"/>
    <property type="evidence" value="ECO:0007669"/>
    <property type="project" value="InterPro"/>
</dbReference>
<dbReference type="PANTHER" id="PTHR48109:SF1">
    <property type="entry name" value="DIHYDROOROTATE DEHYDROGENASE (FUMARATE)"/>
    <property type="match status" value="1"/>
</dbReference>
<dbReference type="PANTHER" id="PTHR48109">
    <property type="entry name" value="DIHYDROOROTATE DEHYDROGENASE (QUINONE), MITOCHONDRIAL-RELATED"/>
    <property type="match status" value="1"/>
</dbReference>
<dbReference type="InterPro" id="IPR013785">
    <property type="entry name" value="Aldolase_TIM"/>
</dbReference>
<dbReference type="EMBL" id="CAEZXW010000034">
    <property type="protein sequence ID" value="CAB4702143.1"/>
    <property type="molecule type" value="Genomic_DNA"/>
</dbReference>
<evidence type="ECO:0000256" key="3">
    <source>
        <dbReference type="ARBA" id="ARBA00022630"/>
    </source>
</evidence>
<keyword evidence="4" id="KW-0288">FMN</keyword>
<protein>
    <submittedName>
        <fullName evidence="8">Unannotated protein</fullName>
    </submittedName>
</protein>
<proteinExistence type="predicted"/>
<keyword evidence="5" id="KW-0665">Pyrimidine biosynthesis</keyword>
<dbReference type="UniPathway" id="UPA00070"/>
<organism evidence="8">
    <name type="scientific">freshwater metagenome</name>
    <dbReference type="NCBI Taxonomy" id="449393"/>
    <lineage>
        <taxon>unclassified sequences</taxon>
        <taxon>metagenomes</taxon>
        <taxon>ecological metagenomes</taxon>
    </lineage>
</organism>
<evidence type="ECO:0000256" key="5">
    <source>
        <dbReference type="ARBA" id="ARBA00022975"/>
    </source>
</evidence>
<comment type="cofactor">
    <cofactor evidence="1">
        <name>FMN</name>
        <dbReference type="ChEBI" id="CHEBI:58210"/>
    </cofactor>
</comment>
<sequence>MVINTETLRPALAGVTGGLSGPAIRPVAVRAVWQVHAALPQVPLIGMGGILTGEDAFEFILAGASAIAIGTANFHDPSALARVQSELLLILAERGFSSLQDAIGFAHRKV</sequence>
<evidence type="ECO:0000256" key="2">
    <source>
        <dbReference type="ARBA" id="ARBA00004725"/>
    </source>
</evidence>
<gene>
    <name evidence="8" type="ORF">UFOPK2593_00683</name>
</gene>
<name>A0A6J6PYA7_9ZZZZ</name>
<evidence type="ECO:0000256" key="1">
    <source>
        <dbReference type="ARBA" id="ARBA00001917"/>
    </source>
</evidence>
<accession>A0A6J6PYA7</accession>
<dbReference type="InterPro" id="IPR005720">
    <property type="entry name" value="Dihydroorotate_DH_cat"/>
</dbReference>
<dbReference type="InterPro" id="IPR023359">
    <property type="entry name" value="Dihydro_DH_chainA_dom2"/>
</dbReference>
<dbReference type="Pfam" id="PF01180">
    <property type="entry name" value="DHO_dh"/>
    <property type="match status" value="1"/>
</dbReference>
<evidence type="ECO:0000259" key="7">
    <source>
        <dbReference type="Pfam" id="PF01180"/>
    </source>
</evidence>
<evidence type="ECO:0000313" key="8">
    <source>
        <dbReference type="EMBL" id="CAB4702143.1"/>
    </source>
</evidence>
<dbReference type="Gene3D" id="2.30.26.10">
    <property type="entry name" value="Dihydroorotate Dehydrogenase A, chain A, domain 2"/>
    <property type="match status" value="1"/>
</dbReference>
<keyword evidence="3" id="KW-0285">Flavoprotein</keyword>
<reference evidence="8" key="1">
    <citation type="submission" date="2020-05" db="EMBL/GenBank/DDBJ databases">
        <authorList>
            <person name="Chiriac C."/>
            <person name="Salcher M."/>
            <person name="Ghai R."/>
            <person name="Kavagutti S V."/>
        </authorList>
    </citation>
    <scope>NUCLEOTIDE SEQUENCE</scope>
</reference>
<keyword evidence="6" id="KW-0560">Oxidoreductase</keyword>
<dbReference type="GO" id="GO:0006207">
    <property type="term" value="P:'de novo' pyrimidine nucleobase biosynthetic process"/>
    <property type="evidence" value="ECO:0007669"/>
    <property type="project" value="InterPro"/>
</dbReference>
<feature type="domain" description="Dihydroorotate dehydrogenase catalytic" evidence="7">
    <location>
        <begin position="2"/>
        <end position="89"/>
    </location>
</feature>
<comment type="pathway">
    <text evidence="2">Pyrimidine metabolism; UMP biosynthesis via de novo pathway.</text>
</comment>
<dbReference type="SUPFAM" id="SSF51395">
    <property type="entry name" value="FMN-linked oxidoreductases"/>
    <property type="match status" value="1"/>
</dbReference>
<dbReference type="Gene3D" id="3.20.20.70">
    <property type="entry name" value="Aldolase class I"/>
    <property type="match status" value="1"/>
</dbReference>
<dbReference type="AlphaFoldDB" id="A0A6J6PYA7"/>